<dbReference type="EMBL" id="JBGMEL010000033">
    <property type="protein sequence ID" value="MFA0792612.1"/>
    <property type="molecule type" value="Genomic_DNA"/>
</dbReference>
<dbReference type="InterPro" id="IPR052897">
    <property type="entry name" value="Sec-Metab_Biosynth_Hydrolase"/>
</dbReference>
<comment type="caution">
    <text evidence="2">The sequence shown here is derived from an EMBL/GenBank/DDBJ whole genome shotgun (WGS) entry which is preliminary data.</text>
</comment>
<organism evidence="2 3">
    <name type="scientific">Microbulbifer echini</name>
    <dbReference type="NCBI Taxonomy" id="1529067"/>
    <lineage>
        <taxon>Bacteria</taxon>
        <taxon>Pseudomonadati</taxon>
        <taxon>Pseudomonadota</taxon>
        <taxon>Gammaproteobacteria</taxon>
        <taxon>Cellvibrionales</taxon>
        <taxon>Microbulbiferaceae</taxon>
        <taxon>Microbulbifer</taxon>
    </lineage>
</organism>
<dbReference type="Proteomes" id="UP001569414">
    <property type="component" value="Unassembled WGS sequence"/>
</dbReference>
<dbReference type="PANTHER" id="PTHR37017:SF11">
    <property type="entry name" value="ESTERASE_LIPASE_THIOESTERASE DOMAIN-CONTAINING PROTEIN"/>
    <property type="match status" value="1"/>
</dbReference>
<dbReference type="InterPro" id="IPR029058">
    <property type="entry name" value="AB_hydrolase_fold"/>
</dbReference>
<dbReference type="InterPro" id="IPR000073">
    <property type="entry name" value="AB_hydrolase_1"/>
</dbReference>
<sequence>MAVFVLVHGAWQGGWCWKRVAELLRESGHEVFTPTLTGLGERAHLLNSKIDVDTHIQDILGVIECEELSDITLCGHSYGGMVITGVADKVPEHIRSLVYLDALVPENGQSALDLLPTETTSSFLESARTTGAGFRVAPGRAGNFGVNIQDQAWVDRRCVDQPLKTFEQAIYLEGAWNQIPRHVYIYATGWDPGIGEQFFDQAQREAGWEAITMQCGHDVMIDKPQELTQILMASI</sequence>
<dbReference type="Pfam" id="PF12697">
    <property type="entry name" value="Abhydrolase_6"/>
    <property type="match status" value="1"/>
</dbReference>
<dbReference type="Gene3D" id="3.40.50.1820">
    <property type="entry name" value="alpha/beta hydrolase"/>
    <property type="match status" value="1"/>
</dbReference>
<dbReference type="SUPFAM" id="SSF53474">
    <property type="entry name" value="alpha/beta-Hydrolases"/>
    <property type="match status" value="1"/>
</dbReference>
<protein>
    <submittedName>
        <fullName evidence="2">Alpha/beta fold hydrolase</fullName>
    </submittedName>
</protein>
<evidence type="ECO:0000259" key="1">
    <source>
        <dbReference type="Pfam" id="PF12697"/>
    </source>
</evidence>
<keyword evidence="3" id="KW-1185">Reference proteome</keyword>
<gene>
    <name evidence="2" type="ORF">ACCI51_18915</name>
</gene>
<dbReference type="RefSeq" id="WP_371844982.1">
    <property type="nucleotide sequence ID" value="NZ_JBGMEL010000033.1"/>
</dbReference>
<keyword evidence="2" id="KW-0378">Hydrolase</keyword>
<evidence type="ECO:0000313" key="3">
    <source>
        <dbReference type="Proteomes" id="UP001569414"/>
    </source>
</evidence>
<reference evidence="2 3" key="1">
    <citation type="submission" date="2024-08" db="EMBL/GenBank/DDBJ databases">
        <authorList>
            <person name="Ishaq N."/>
        </authorList>
    </citation>
    <scope>NUCLEOTIDE SEQUENCE [LARGE SCALE GENOMIC DNA]</scope>
    <source>
        <strain evidence="2 3">JCM 30400</strain>
    </source>
</reference>
<dbReference type="GO" id="GO:0016787">
    <property type="term" value="F:hydrolase activity"/>
    <property type="evidence" value="ECO:0007669"/>
    <property type="project" value="UniProtKB-KW"/>
</dbReference>
<feature type="domain" description="AB hydrolase-1" evidence="1">
    <location>
        <begin position="4"/>
        <end position="227"/>
    </location>
</feature>
<dbReference type="PANTHER" id="PTHR37017">
    <property type="entry name" value="AB HYDROLASE-1 DOMAIN-CONTAINING PROTEIN-RELATED"/>
    <property type="match status" value="1"/>
</dbReference>
<accession>A0ABV4NSU2</accession>
<name>A0ABV4NSU2_9GAMM</name>
<evidence type="ECO:0000313" key="2">
    <source>
        <dbReference type="EMBL" id="MFA0792612.1"/>
    </source>
</evidence>
<proteinExistence type="predicted"/>